<gene>
    <name evidence="8" type="ORF">HY912_04790</name>
</gene>
<dbReference type="GO" id="GO:0005886">
    <property type="term" value="C:plasma membrane"/>
    <property type="evidence" value="ECO:0007669"/>
    <property type="project" value="UniProtKB-SubCell"/>
</dbReference>
<dbReference type="InterPro" id="IPR036259">
    <property type="entry name" value="MFS_trans_sf"/>
</dbReference>
<keyword evidence="4 6" id="KW-1133">Transmembrane helix</keyword>
<feature type="transmembrane region" description="Helical" evidence="6">
    <location>
        <begin position="113"/>
        <end position="134"/>
    </location>
</feature>
<accession>A0A9D6Z545</accession>
<dbReference type="InterPro" id="IPR020846">
    <property type="entry name" value="MFS_dom"/>
</dbReference>
<feature type="transmembrane region" description="Helical" evidence="6">
    <location>
        <begin position="217"/>
        <end position="237"/>
    </location>
</feature>
<evidence type="ECO:0000256" key="6">
    <source>
        <dbReference type="SAM" id="Phobius"/>
    </source>
</evidence>
<dbReference type="InterPro" id="IPR011701">
    <property type="entry name" value="MFS"/>
</dbReference>
<feature type="transmembrane region" description="Helical" evidence="6">
    <location>
        <begin position="377"/>
        <end position="396"/>
    </location>
</feature>
<reference evidence="8" key="1">
    <citation type="submission" date="2020-07" db="EMBL/GenBank/DDBJ databases">
        <title>Huge and variable diversity of episymbiotic CPR bacteria and DPANN archaea in groundwater ecosystems.</title>
        <authorList>
            <person name="He C.Y."/>
            <person name="Keren R."/>
            <person name="Whittaker M."/>
            <person name="Farag I.F."/>
            <person name="Doudna J."/>
            <person name="Cate J.H.D."/>
            <person name="Banfield J.F."/>
        </authorList>
    </citation>
    <scope>NUCLEOTIDE SEQUENCE</scope>
    <source>
        <strain evidence="8">NC_groundwater_1664_Pr3_B-0.1um_52_9</strain>
    </source>
</reference>
<evidence type="ECO:0000313" key="9">
    <source>
        <dbReference type="Proteomes" id="UP000807825"/>
    </source>
</evidence>
<name>A0A9D6Z545_9BACT</name>
<feature type="transmembrane region" description="Helical" evidence="6">
    <location>
        <begin position="83"/>
        <end position="101"/>
    </location>
</feature>
<evidence type="ECO:0000256" key="3">
    <source>
        <dbReference type="ARBA" id="ARBA00022692"/>
    </source>
</evidence>
<dbReference type="InterPro" id="IPR050189">
    <property type="entry name" value="MFS_Efflux_Transporters"/>
</dbReference>
<feature type="transmembrane region" description="Helical" evidence="6">
    <location>
        <begin position="146"/>
        <end position="165"/>
    </location>
</feature>
<dbReference type="PROSITE" id="PS50850">
    <property type="entry name" value="MFS"/>
    <property type="match status" value="1"/>
</dbReference>
<feature type="transmembrane region" description="Helical" evidence="6">
    <location>
        <begin position="46"/>
        <end position="71"/>
    </location>
</feature>
<evidence type="ECO:0000256" key="2">
    <source>
        <dbReference type="ARBA" id="ARBA00022475"/>
    </source>
</evidence>
<feature type="transmembrane region" description="Helical" evidence="6">
    <location>
        <begin position="177"/>
        <end position="196"/>
    </location>
</feature>
<dbReference type="GO" id="GO:0022857">
    <property type="term" value="F:transmembrane transporter activity"/>
    <property type="evidence" value="ECO:0007669"/>
    <property type="project" value="InterPro"/>
</dbReference>
<comment type="subcellular location">
    <subcellularLocation>
        <location evidence="1">Cell membrane</location>
        <topology evidence="1">Multi-pass membrane protein</topology>
    </subcellularLocation>
</comment>
<evidence type="ECO:0000256" key="1">
    <source>
        <dbReference type="ARBA" id="ARBA00004651"/>
    </source>
</evidence>
<dbReference type="PANTHER" id="PTHR43124">
    <property type="entry name" value="PURINE EFFLUX PUMP PBUE"/>
    <property type="match status" value="1"/>
</dbReference>
<feature type="transmembrane region" description="Helical" evidence="6">
    <location>
        <begin position="257"/>
        <end position="275"/>
    </location>
</feature>
<feature type="domain" description="Major facilitator superfamily (MFS) profile" evidence="7">
    <location>
        <begin position="21"/>
        <end position="401"/>
    </location>
</feature>
<evidence type="ECO:0000313" key="8">
    <source>
        <dbReference type="EMBL" id="MBI5248791.1"/>
    </source>
</evidence>
<keyword evidence="5 6" id="KW-0472">Membrane</keyword>
<dbReference type="EMBL" id="JACRDE010000139">
    <property type="protein sequence ID" value="MBI5248791.1"/>
    <property type="molecule type" value="Genomic_DNA"/>
</dbReference>
<evidence type="ECO:0000256" key="5">
    <source>
        <dbReference type="ARBA" id="ARBA00023136"/>
    </source>
</evidence>
<sequence>MENVTQIDRAEISHAMPYRWVILGLCVCCFLFTFITRFTWPPLIPVVVPILGMSMSQAGAYMSAFYMGYVITQIPAGVLSDRFGVRLILGVSLILEGISTSSMGFMNSYETGFLLRVIAGFGAGAVYSSCSLALMEWFPARERGRAFGVFLAAPSGGILMTNWFVPPLNSLVGWQGAFKSVGLLTFTAGILVLLLMRSSGQIKSQEKTLLGGFKVIAGSKGLILTALSGFCLMWLELGTATWANAHIKKLGFSVAEAGYVMMSYGAGGIIAPLLSGVVSDWTGQRKWLVIAAYLMSAPLCVIFGYQNTLGLLAGIGFILGFTSYIANPQLTVLISQFAGKEWAATANGTSNFVFQLASMIGPFILGWSIDVTQSFSIVWWMLAAGPLLGILFMLPVRQDETRAAA</sequence>
<keyword evidence="2" id="KW-1003">Cell membrane</keyword>
<dbReference type="AlphaFoldDB" id="A0A9D6Z545"/>
<feature type="transmembrane region" description="Helical" evidence="6">
    <location>
        <begin position="311"/>
        <end position="330"/>
    </location>
</feature>
<organism evidence="8 9">
    <name type="scientific">Desulfomonile tiedjei</name>
    <dbReference type="NCBI Taxonomy" id="2358"/>
    <lineage>
        <taxon>Bacteria</taxon>
        <taxon>Pseudomonadati</taxon>
        <taxon>Thermodesulfobacteriota</taxon>
        <taxon>Desulfomonilia</taxon>
        <taxon>Desulfomonilales</taxon>
        <taxon>Desulfomonilaceae</taxon>
        <taxon>Desulfomonile</taxon>
    </lineage>
</organism>
<evidence type="ECO:0000259" key="7">
    <source>
        <dbReference type="PROSITE" id="PS50850"/>
    </source>
</evidence>
<keyword evidence="3 6" id="KW-0812">Transmembrane</keyword>
<dbReference type="Proteomes" id="UP000807825">
    <property type="component" value="Unassembled WGS sequence"/>
</dbReference>
<feature type="transmembrane region" description="Helical" evidence="6">
    <location>
        <begin position="287"/>
        <end position="305"/>
    </location>
</feature>
<dbReference type="SUPFAM" id="SSF103473">
    <property type="entry name" value="MFS general substrate transporter"/>
    <property type="match status" value="1"/>
</dbReference>
<comment type="caution">
    <text evidence="8">The sequence shown here is derived from an EMBL/GenBank/DDBJ whole genome shotgun (WGS) entry which is preliminary data.</text>
</comment>
<protein>
    <submittedName>
        <fullName evidence="8">MFS transporter</fullName>
    </submittedName>
</protein>
<dbReference type="Gene3D" id="1.20.1250.20">
    <property type="entry name" value="MFS general substrate transporter like domains"/>
    <property type="match status" value="2"/>
</dbReference>
<dbReference type="Pfam" id="PF07690">
    <property type="entry name" value="MFS_1"/>
    <property type="match status" value="1"/>
</dbReference>
<feature type="transmembrane region" description="Helical" evidence="6">
    <location>
        <begin position="20"/>
        <end position="40"/>
    </location>
</feature>
<proteinExistence type="predicted"/>
<feature type="transmembrane region" description="Helical" evidence="6">
    <location>
        <begin position="342"/>
        <end position="365"/>
    </location>
</feature>
<dbReference type="PANTHER" id="PTHR43124:SF3">
    <property type="entry name" value="CHLORAMPHENICOL EFFLUX PUMP RV0191"/>
    <property type="match status" value="1"/>
</dbReference>
<evidence type="ECO:0000256" key="4">
    <source>
        <dbReference type="ARBA" id="ARBA00022989"/>
    </source>
</evidence>